<name>A0A4R7T8W8_9ACTN</name>
<evidence type="ECO:0000313" key="2">
    <source>
        <dbReference type="EMBL" id="TDU88374.1"/>
    </source>
</evidence>
<keyword evidence="1" id="KW-0472">Membrane</keyword>
<dbReference type="AlphaFoldDB" id="A0A4R7T8W8"/>
<reference evidence="2 3" key="1">
    <citation type="submission" date="2019-03" db="EMBL/GenBank/DDBJ databases">
        <title>Genomic Encyclopedia of Type Strains, Phase III (KMG-III): the genomes of soil and plant-associated and newly described type strains.</title>
        <authorList>
            <person name="Whitman W."/>
        </authorList>
    </citation>
    <scope>NUCLEOTIDE SEQUENCE [LARGE SCALE GENOMIC DNA]</scope>
    <source>
        <strain evidence="2 3">VKM Ac-2575</strain>
    </source>
</reference>
<dbReference type="EMBL" id="SOCE01000001">
    <property type="protein sequence ID" value="TDU88374.1"/>
    <property type="molecule type" value="Genomic_DNA"/>
</dbReference>
<keyword evidence="1" id="KW-1133">Transmembrane helix</keyword>
<keyword evidence="1" id="KW-0812">Transmembrane</keyword>
<dbReference type="OrthoDB" id="3378428at2"/>
<accession>A0A4R7T8W8</accession>
<sequence>MRRKTFDALLTSAGLVLAIVLVAAGGLLLWAHNFVDNQVHSQLAAQKIFFPKAGSESLEDPAVKPYLSQYAGQQLVTGAQAEAYANHFIAVHIQEMAGGKTYSQLSQESQANPTDTKLAGQVQTVFRGETLRGLLLNAYAFGKMGQIALIAAITAFAAAGLLLVMSALGYAHLRRVPVEAEVMPKLTGAVPHTA</sequence>
<feature type="transmembrane region" description="Helical" evidence="1">
    <location>
        <begin position="144"/>
        <end position="165"/>
    </location>
</feature>
<gene>
    <name evidence="2" type="ORF">EV138_1918</name>
</gene>
<keyword evidence="3" id="KW-1185">Reference proteome</keyword>
<evidence type="ECO:0000256" key="1">
    <source>
        <dbReference type="SAM" id="Phobius"/>
    </source>
</evidence>
<evidence type="ECO:0000313" key="3">
    <source>
        <dbReference type="Proteomes" id="UP000295151"/>
    </source>
</evidence>
<dbReference type="Proteomes" id="UP000295151">
    <property type="component" value="Unassembled WGS sequence"/>
</dbReference>
<evidence type="ECO:0008006" key="4">
    <source>
        <dbReference type="Google" id="ProtNLM"/>
    </source>
</evidence>
<dbReference type="RefSeq" id="WP_133978008.1">
    <property type="nucleotide sequence ID" value="NZ_SOCE01000001.1"/>
</dbReference>
<protein>
    <recommendedName>
        <fullName evidence="4">Aromatic ring-opening dioxygenase LigA</fullName>
    </recommendedName>
</protein>
<proteinExistence type="predicted"/>
<organism evidence="2 3">
    <name type="scientific">Kribbella voronezhensis</name>
    <dbReference type="NCBI Taxonomy" id="2512212"/>
    <lineage>
        <taxon>Bacteria</taxon>
        <taxon>Bacillati</taxon>
        <taxon>Actinomycetota</taxon>
        <taxon>Actinomycetes</taxon>
        <taxon>Propionibacteriales</taxon>
        <taxon>Kribbellaceae</taxon>
        <taxon>Kribbella</taxon>
    </lineage>
</organism>
<comment type="caution">
    <text evidence="2">The sequence shown here is derived from an EMBL/GenBank/DDBJ whole genome shotgun (WGS) entry which is preliminary data.</text>
</comment>